<evidence type="ECO:0000313" key="4">
    <source>
        <dbReference type="EMBL" id="ELY93457.1"/>
    </source>
</evidence>
<dbReference type="PANTHER" id="PTHR12227">
    <property type="entry name" value="GLYCERATE KINASE"/>
    <property type="match status" value="1"/>
</dbReference>
<sequence>MDGNSPEHLSAPTGRGGPVARTPTTAHEVALECLLAGIEAARPGERIAETCTVSNGELTVADVTGGKRVTTSYDLSQYERITVVGGGKAAAQLVYALEAEFEGSAVVEDRLTTGVVVTDNPVESDIVAVREGTHPIPSKTGVQHTTQVLEAAAAAGSDELLLVVLSGGASALLAAPAASLSLSDVQQVTADLLASGATIGEINAIRKHCSAIKGGQLAREAAPATVVTLAISDVVGDDPSVIGSGPTVADPTTYDDAIGVLERYEIDAPDAVVAHLERGRVGDVPETPVPDSDGDLFERTSTHVIGNGRVALEAARDAARERGYTPLVLSARVRGEAREAARTHVAIAEECRHTGEPCSPPTVLLSGGETTVTLCENPGRGGPNQEFALASALALESDGIVVGSVDTDGIDGTTDIAGALVDATTVGTSAFEADGESEQNRGQTRADAHDALARNDACAVLEDADALVRTGPTGTNVNDLRVLVVEPISPSESA</sequence>
<dbReference type="RefSeq" id="WP_006652404.1">
    <property type="nucleotide sequence ID" value="NZ_AOIM01000014.1"/>
</dbReference>
<evidence type="ECO:0000313" key="5">
    <source>
        <dbReference type="Proteomes" id="UP000011519"/>
    </source>
</evidence>
<dbReference type="OrthoDB" id="10741at2157"/>
<keyword evidence="4" id="KW-0670">Pyruvate</keyword>
<dbReference type="Pfam" id="PF05161">
    <property type="entry name" value="MOFRL"/>
    <property type="match status" value="1"/>
</dbReference>
<organism evidence="4 5">
    <name type="scientific">Natrialba hulunbeirensis JCM 10989</name>
    <dbReference type="NCBI Taxonomy" id="1227493"/>
    <lineage>
        <taxon>Archaea</taxon>
        <taxon>Methanobacteriati</taxon>
        <taxon>Methanobacteriota</taxon>
        <taxon>Stenosarchaea group</taxon>
        <taxon>Halobacteria</taxon>
        <taxon>Halobacteriales</taxon>
        <taxon>Natrialbaceae</taxon>
        <taxon>Natrialba</taxon>
    </lineage>
</organism>
<dbReference type="GO" id="GO:0005737">
    <property type="term" value="C:cytoplasm"/>
    <property type="evidence" value="ECO:0007669"/>
    <property type="project" value="TreeGrafter"/>
</dbReference>
<dbReference type="InterPro" id="IPR007835">
    <property type="entry name" value="MOFRL"/>
</dbReference>
<dbReference type="SUPFAM" id="SSF82544">
    <property type="entry name" value="GckA/TtuD-like"/>
    <property type="match status" value="1"/>
</dbReference>
<dbReference type="Gene3D" id="3.40.1480.10">
    <property type="entry name" value="MOFRL domain"/>
    <property type="match status" value="1"/>
</dbReference>
<dbReference type="PANTHER" id="PTHR12227:SF0">
    <property type="entry name" value="GLYCERATE KINASE"/>
    <property type="match status" value="1"/>
</dbReference>
<dbReference type="AlphaFoldDB" id="M0A6E4"/>
<gene>
    <name evidence="4" type="ORF">C483_05818</name>
</gene>
<dbReference type="Pfam" id="PF13660">
    <property type="entry name" value="DUF4147"/>
    <property type="match status" value="1"/>
</dbReference>
<dbReference type="Proteomes" id="UP000011519">
    <property type="component" value="Unassembled WGS sequence"/>
</dbReference>
<dbReference type="InterPro" id="IPR037035">
    <property type="entry name" value="GK-like_C_sf"/>
</dbReference>
<dbReference type="InterPro" id="IPR025286">
    <property type="entry name" value="MOFRL_assoc_dom"/>
</dbReference>
<feature type="domain" description="MOFRL-associated" evidence="3">
    <location>
        <begin position="30"/>
        <end position="277"/>
    </location>
</feature>
<dbReference type="STRING" id="1227493.C483_05818"/>
<dbReference type="EMBL" id="AOIM01000014">
    <property type="protein sequence ID" value="ELY93457.1"/>
    <property type="molecule type" value="Genomic_DNA"/>
</dbReference>
<keyword evidence="5" id="KW-1185">Reference proteome</keyword>
<dbReference type="GO" id="GO:0008887">
    <property type="term" value="F:glycerate kinase activity"/>
    <property type="evidence" value="ECO:0007669"/>
    <property type="project" value="InterPro"/>
</dbReference>
<protein>
    <submittedName>
        <fullName evidence="4">Hydroxypyruvate reductase</fullName>
    </submittedName>
</protein>
<dbReference type="InterPro" id="IPR039760">
    <property type="entry name" value="MOFRL_protein"/>
</dbReference>
<dbReference type="InterPro" id="IPR038614">
    <property type="entry name" value="GK_N_sf"/>
</dbReference>
<dbReference type="Gene3D" id="3.40.50.10180">
    <property type="entry name" value="Glycerate kinase, MOFRL-like N-terminal domain"/>
    <property type="match status" value="1"/>
</dbReference>
<comment type="caution">
    <text evidence="4">The sequence shown here is derived from an EMBL/GenBank/DDBJ whole genome shotgun (WGS) entry which is preliminary data.</text>
</comment>
<evidence type="ECO:0000259" key="3">
    <source>
        <dbReference type="Pfam" id="PF13660"/>
    </source>
</evidence>
<evidence type="ECO:0000259" key="2">
    <source>
        <dbReference type="Pfam" id="PF05161"/>
    </source>
</evidence>
<dbReference type="PATRIC" id="fig|1227493.4.peg.1136"/>
<accession>M0A6E4</accession>
<proteinExistence type="predicted"/>
<evidence type="ECO:0000256" key="1">
    <source>
        <dbReference type="SAM" id="MobiDB-lite"/>
    </source>
</evidence>
<name>M0A6E4_9EURY</name>
<reference evidence="4 5" key="1">
    <citation type="journal article" date="2014" name="PLoS Genet.">
        <title>Phylogenetically driven sequencing of extremely halophilic archaea reveals strategies for static and dynamic osmo-response.</title>
        <authorList>
            <person name="Becker E.A."/>
            <person name="Seitzer P.M."/>
            <person name="Tritt A."/>
            <person name="Larsen D."/>
            <person name="Krusor M."/>
            <person name="Yao A.I."/>
            <person name="Wu D."/>
            <person name="Madern D."/>
            <person name="Eisen J.A."/>
            <person name="Darling A.E."/>
            <person name="Facciotti M.T."/>
        </authorList>
    </citation>
    <scope>NUCLEOTIDE SEQUENCE [LARGE SCALE GENOMIC DNA]</scope>
    <source>
        <strain evidence="4 5">JCM 10989</strain>
    </source>
</reference>
<feature type="domain" description="MOFRL" evidence="2">
    <location>
        <begin position="363"/>
        <end position="479"/>
    </location>
</feature>
<feature type="region of interest" description="Disordered" evidence="1">
    <location>
        <begin position="1"/>
        <end position="22"/>
    </location>
</feature>